<gene>
    <name evidence="2" type="ORF">FO059_18035</name>
</gene>
<keyword evidence="2" id="KW-0614">Plasmid</keyword>
<protein>
    <submittedName>
        <fullName evidence="2">Uncharacterized protein</fullName>
    </submittedName>
</protein>
<proteinExistence type="predicted"/>
<reference evidence="2 3" key="2">
    <citation type="submission" date="2019-07" db="EMBL/GenBank/DDBJ databases">
        <authorList>
            <person name="Huang Y."/>
        </authorList>
    </citation>
    <scope>NUCLEOTIDE SEQUENCE [LARGE SCALE GENOMIC DNA]</scope>
    <source>
        <strain evidence="2 3">HY188</strain>
        <plasmid evidence="2 3">unnamed</plasmid>
    </source>
</reference>
<evidence type="ECO:0000313" key="2">
    <source>
        <dbReference type="EMBL" id="QDQ99500.1"/>
    </source>
</evidence>
<evidence type="ECO:0000256" key="1">
    <source>
        <dbReference type="SAM" id="MobiDB-lite"/>
    </source>
</evidence>
<organism evidence="2 3">
    <name type="scientific">Tomitella fengzijianii</name>
    <dbReference type="NCBI Taxonomy" id="2597660"/>
    <lineage>
        <taxon>Bacteria</taxon>
        <taxon>Bacillati</taxon>
        <taxon>Actinomycetota</taxon>
        <taxon>Actinomycetes</taxon>
        <taxon>Mycobacteriales</taxon>
        <taxon>Tomitella</taxon>
    </lineage>
</organism>
<sequence length="166" mass="17116">MSIVSAAIAWTQNRKASSAAADAAAVQQRAAEAAAQSAVPAAQSAEAHTALAQHADVAAQRPLWELRHAAGDKHELVNDGPTDRFAVRVDGESIALVSGQNPISKDRLTAGSSLPFMAASTTETNSAISVSWHDAPGLRPGTVRSDDYATGSPVGTPSSGYAWMQP</sequence>
<reference evidence="2 3" key="1">
    <citation type="submission" date="2019-07" db="EMBL/GenBank/DDBJ databases">
        <title>Tomitella cavernea sp. nov., an actinomycete isolated from soil.</title>
        <authorList>
            <person name="Cheng J."/>
        </authorList>
    </citation>
    <scope>NUCLEOTIDE SEQUENCE [LARGE SCALE GENOMIC DNA]</scope>
    <source>
        <strain evidence="2 3">HY188</strain>
        <plasmid evidence="2 3">unnamed</plasmid>
    </source>
</reference>
<dbReference type="KEGG" id="toy:FO059_18035"/>
<accession>A0A516X8U9</accession>
<dbReference type="Proteomes" id="UP000317344">
    <property type="component" value="Plasmid unnamed"/>
</dbReference>
<dbReference type="EMBL" id="CP041766">
    <property type="protein sequence ID" value="QDQ99500.1"/>
    <property type="molecule type" value="Genomic_DNA"/>
</dbReference>
<dbReference type="AlphaFoldDB" id="A0A516X8U9"/>
<evidence type="ECO:0000313" key="3">
    <source>
        <dbReference type="Proteomes" id="UP000317344"/>
    </source>
</evidence>
<geneLocation type="plasmid" evidence="2">
    <name>unnamed</name>
</geneLocation>
<keyword evidence="3" id="KW-1185">Reference proteome</keyword>
<dbReference type="RefSeq" id="WP_143910903.1">
    <property type="nucleotide sequence ID" value="NZ_CP041766.1"/>
</dbReference>
<dbReference type="OrthoDB" id="5124353at2"/>
<feature type="region of interest" description="Disordered" evidence="1">
    <location>
        <begin position="142"/>
        <end position="166"/>
    </location>
</feature>
<name>A0A516X8U9_9ACTN</name>